<dbReference type="Proteomes" id="UP000239290">
    <property type="component" value="Unassembled WGS sequence"/>
</dbReference>
<protein>
    <recommendedName>
        <fullName evidence="3">Replication protein</fullName>
    </recommendedName>
</protein>
<gene>
    <name evidence="1" type="ORF">C5613_41470</name>
</gene>
<accession>A0A2S8II44</accession>
<proteinExistence type="predicted"/>
<sequence>MGSVTVTAAELLSSAVEKSGRKSSVQLPAQFARIQKHGDTSTPLSRMFTQGEVTLKLYLTLVMLTRQEPHSLYRIRPDHYWAGLLGYEELNDADPIPGNGTRRIKRAMRNLEKGGPDETGWITRTRVPGRGFEITVVHPPGPMVAPYITAPIQLWSRGWINVMSARALFVYVCLRLVLAGKDDDHGAHVSAWDRKRFAIGDDTWQRGMKELVALQLARSETDRVTANRWSSDLSKRKVKVYYLNNTYLLSNDSPTEPVDLS</sequence>
<evidence type="ECO:0008006" key="3">
    <source>
        <dbReference type="Google" id="ProtNLM"/>
    </source>
</evidence>
<comment type="caution">
    <text evidence="1">The sequence shown here is derived from an EMBL/GenBank/DDBJ whole genome shotgun (WGS) entry which is preliminary data.</text>
</comment>
<evidence type="ECO:0000313" key="2">
    <source>
        <dbReference type="Proteomes" id="UP000239290"/>
    </source>
</evidence>
<dbReference type="EMBL" id="PUIO01000093">
    <property type="protein sequence ID" value="PQP14042.1"/>
    <property type="molecule type" value="Genomic_DNA"/>
</dbReference>
<reference evidence="2" key="1">
    <citation type="submission" date="2018-02" db="EMBL/GenBank/DDBJ databases">
        <title>Draft genome sequencing of Rhodococcus opacus KU647198.</title>
        <authorList>
            <person name="Zheng B.-X."/>
        </authorList>
    </citation>
    <scope>NUCLEOTIDE SEQUENCE [LARGE SCALE GENOMIC DNA]</scope>
    <source>
        <strain evidence="2">04-OD7</strain>
    </source>
</reference>
<name>A0A2S8II44_RHOOP</name>
<organism evidence="1 2">
    <name type="scientific">Rhodococcus opacus</name>
    <name type="common">Nocardia opaca</name>
    <dbReference type="NCBI Taxonomy" id="37919"/>
    <lineage>
        <taxon>Bacteria</taxon>
        <taxon>Bacillati</taxon>
        <taxon>Actinomycetota</taxon>
        <taxon>Actinomycetes</taxon>
        <taxon>Mycobacteriales</taxon>
        <taxon>Nocardiaceae</taxon>
        <taxon>Rhodococcus</taxon>
    </lineage>
</organism>
<dbReference type="AlphaFoldDB" id="A0A2S8II44"/>
<evidence type="ECO:0000313" key="1">
    <source>
        <dbReference type="EMBL" id="PQP14042.1"/>
    </source>
</evidence>